<protein>
    <recommendedName>
        <fullName evidence="1">PTBP1-like RNA recognition motif 2 domain-containing protein</fullName>
    </recommendedName>
</protein>
<name>A0A0D3EMG6_9ORYZ</name>
<dbReference type="InterPro" id="IPR021790">
    <property type="entry name" value="PTBP1-like_RRM2"/>
</dbReference>
<dbReference type="PaxDb" id="65489-OBART01G11400.1"/>
<organism evidence="2">
    <name type="scientific">Oryza barthii</name>
    <dbReference type="NCBI Taxonomy" id="65489"/>
    <lineage>
        <taxon>Eukaryota</taxon>
        <taxon>Viridiplantae</taxon>
        <taxon>Streptophyta</taxon>
        <taxon>Embryophyta</taxon>
        <taxon>Tracheophyta</taxon>
        <taxon>Spermatophyta</taxon>
        <taxon>Magnoliopsida</taxon>
        <taxon>Liliopsida</taxon>
        <taxon>Poales</taxon>
        <taxon>Poaceae</taxon>
        <taxon>BOP clade</taxon>
        <taxon>Oryzoideae</taxon>
        <taxon>Oryzeae</taxon>
        <taxon>Oryzinae</taxon>
        <taxon>Oryza</taxon>
    </lineage>
</organism>
<evidence type="ECO:0000259" key="1">
    <source>
        <dbReference type="Pfam" id="PF11835"/>
    </source>
</evidence>
<dbReference type="Gramene" id="OBART01G11400.1">
    <property type="protein sequence ID" value="OBART01G11400.1"/>
    <property type="gene ID" value="OBART01G11400"/>
</dbReference>
<proteinExistence type="predicted"/>
<evidence type="ECO:0000313" key="3">
    <source>
        <dbReference type="Proteomes" id="UP000026960"/>
    </source>
</evidence>
<accession>A0A0D3EMG6</accession>
<dbReference type="AlphaFoldDB" id="A0A0D3EMG6"/>
<dbReference type="HOGENOM" id="CLU_204162_0_0_1"/>
<feature type="domain" description="PTBP1-like RNA recognition motif 2" evidence="1">
    <location>
        <begin position="15"/>
        <end position="56"/>
    </location>
</feature>
<reference evidence="2" key="2">
    <citation type="submission" date="2015-03" db="UniProtKB">
        <authorList>
            <consortium name="EnsemblPlants"/>
        </authorList>
    </citation>
    <scope>IDENTIFICATION</scope>
</reference>
<sequence length="69" mass="7837">MASGHDNLVSEPLTMASNAERVLRITVSHLVYPVDEYLLHQLFDGYRAEKNIKVFQMGTHVEGFYSVPN</sequence>
<keyword evidence="3" id="KW-1185">Reference proteome</keyword>
<dbReference type="Proteomes" id="UP000026960">
    <property type="component" value="Chromosome 1"/>
</dbReference>
<evidence type="ECO:0000313" key="2">
    <source>
        <dbReference type="EnsemblPlants" id="OBART01G11400.1"/>
    </source>
</evidence>
<dbReference type="EnsemblPlants" id="OBART01G11400.1">
    <property type="protein sequence ID" value="OBART01G11400.1"/>
    <property type="gene ID" value="OBART01G11400"/>
</dbReference>
<reference evidence="2" key="1">
    <citation type="journal article" date="2009" name="Rice">
        <title>De Novo Next Generation Sequencing of Plant Genomes.</title>
        <authorList>
            <person name="Rounsley S."/>
            <person name="Marri P.R."/>
            <person name="Yu Y."/>
            <person name="He R."/>
            <person name="Sisneros N."/>
            <person name="Goicoechea J.L."/>
            <person name="Lee S.J."/>
            <person name="Angelova A."/>
            <person name="Kudrna D."/>
            <person name="Luo M."/>
            <person name="Affourtit J."/>
            <person name="Desany B."/>
            <person name="Knight J."/>
            <person name="Niazi F."/>
            <person name="Egholm M."/>
            <person name="Wing R.A."/>
        </authorList>
    </citation>
    <scope>NUCLEOTIDE SEQUENCE [LARGE SCALE GENOMIC DNA]</scope>
    <source>
        <strain evidence="2">cv. IRGC 105608</strain>
    </source>
</reference>
<dbReference type="Pfam" id="PF11835">
    <property type="entry name" value="RRM_8"/>
    <property type="match status" value="1"/>
</dbReference>